<dbReference type="PANTHER" id="PTHR11206">
    <property type="entry name" value="MULTIDRUG RESISTANCE PROTEIN"/>
    <property type="match status" value="1"/>
</dbReference>
<feature type="transmembrane region" description="Helical" evidence="6">
    <location>
        <begin position="166"/>
        <end position="183"/>
    </location>
</feature>
<dbReference type="CDD" id="cd13132">
    <property type="entry name" value="MATE_eukaryotic"/>
    <property type="match status" value="1"/>
</dbReference>
<dbReference type="Pfam" id="PF01554">
    <property type="entry name" value="MatE"/>
    <property type="match status" value="2"/>
</dbReference>
<dbReference type="AlphaFoldDB" id="A0A423VWC4"/>
<evidence type="ECO:0000313" key="8">
    <source>
        <dbReference type="Proteomes" id="UP000284375"/>
    </source>
</evidence>
<evidence type="ECO:0000256" key="1">
    <source>
        <dbReference type="ARBA" id="ARBA00004141"/>
    </source>
</evidence>
<sequence length="489" mass="52344">MEPQNGRARVAVDERAPLLSNGGTPSDPAGVDVEVKDAHWSVELALLTKYSLPLIATYLLQYSFFVITVAIAGHLSADDLAAASIGATTMNVVGLAVLEGMATALDTFCAQAYGSGNKTGVGLHIQRMLLLMGLSLIPIGAIWVFSPWILPLFVKQNNLAVKAGEFLIYSLVGLPGYGAFEAVKRFLQAQGDCNAGMVVLIICAPVNAALSWLLAFPMGMGLRGAALGAALSNNLRFVLLLLYIVSPWGRWSHECWGGFSRDALRNWGPMMALSLAGIGVLIGEWAAFEILTFSTSRLSTNHLAAQTIMTTAMVIVWHIPFSISVAVTTRIGHLIGGGYVGVAKRATAMYSFVFVLVGLFDAAVLWIFRYPIVSLFTDDPMIRELATNSMWLAAAFAVIDAVVSGTNGLLRGLGKQNIAAYIVFAANYLGAVPLAIWLELGSPAMGIDGVWIGFGAGVAVTIALECLYMRMLNWQTVVDLVKSREESYI</sequence>
<comment type="subcellular location">
    <subcellularLocation>
        <location evidence="1">Membrane</location>
        <topology evidence="1">Multi-pass membrane protein</topology>
    </subcellularLocation>
</comment>
<comment type="similarity">
    <text evidence="2">Belongs to the multi antimicrobial extrusion (MATE) (TC 2.A.66.1) family.</text>
</comment>
<feature type="transmembrane region" description="Helical" evidence="6">
    <location>
        <begin position="267"/>
        <end position="288"/>
    </location>
</feature>
<name>A0A423VWC4_CYTCH</name>
<evidence type="ECO:0000256" key="4">
    <source>
        <dbReference type="ARBA" id="ARBA00022989"/>
    </source>
</evidence>
<gene>
    <name evidence="7" type="ORF">VSDG_06022</name>
</gene>
<dbReference type="GO" id="GO:0015297">
    <property type="term" value="F:antiporter activity"/>
    <property type="evidence" value="ECO:0007669"/>
    <property type="project" value="InterPro"/>
</dbReference>
<dbReference type="GO" id="GO:0016020">
    <property type="term" value="C:membrane"/>
    <property type="evidence" value="ECO:0007669"/>
    <property type="project" value="UniProtKB-SubCell"/>
</dbReference>
<feature type="transmembrane region" description="Helical" evidence="6">
    <location>
        <begin position="348"/>
        <end position="368"/>
    </location>
</feature>
<accession>A0A423VWC4</accession>
<feature type="transmembrane region" description="Helical" evidence="6">
    <location>
        <begin position="308"/>
        <end position="327"/>
    </location>
</feature>
<dbReference type="InterPro" id="IPR002528">
    <property type="entry name" value="MATE_fam"/>
</dbReference>
<keyword evidence="8" id="KW-1185">Reference proteome</keyword>
<evidence type="ECO:0000256" key="2">
    <source>
        <dbReference type="ARBA" id="ARBA00010199"/>
    </source>
</evidence>
<feature type="transmembrane region" description="Helical" evidence="6">
    <location>
        <begin position="80"/>
        <end position="98"/>
    </location>
</feature>
<feature type="transmembrane region" description="Helical" evidence="6">
    <location>
        <begin position="128"/>
        <end position="146"/>
    </location>
</feature>
<feature type="transmembrane region" description="Helical" evidence="6">
    <location>
        <begin position="54"/>
        <end position="74"/>
    </location>
</feature>
<evidence type="ECO:0000256" key="3">
    <source>
        <dbReference type="ARBA" id="ARBA00022692"/>
    </source>
</evidence>
<dbReference type="STRING" id="252740.A0A423VWC4"/>
<feature type="transmembrane region" description="Helical" evidence="6">
    <location>
        <begin position="226"/>
        <end position="246"/>
    </location>
</feature>
<dbReference type="GO" id="GO:1990961">
    <property type="term" value="P:xenobiotic detoxification by transmembrane export across the plasma membrane"/>
    <property type="evidence" value="ECO:0007669"/>
    <property type="project" value="InterPro"/>
</dbReference>
<evidence type="ECO:0000313" key="7">
    <source>
        <dbReference type="EMBL" id="ROV95302.1"/>
    </source>
</evidence>
<evidence type="ECO:0000256" key="5">
    <source>
        <dbReference type="ARBA" id="ARBA00023136"/>
    </source>
</evidence>
<feature type="transmembrane region" description="Helical" evidence="6">
    <location>
        <begin position="450"/>
        <end position="468"/>
    </location>
</feature>
<evidence type="ECO:0008006" key="9">
    <source>
        <dbReference type="Google" id="ProtNLM"/>
    </source>
</evidence>
<reference evidence="7 8" key="1">
    <citation type="submission" date="2015-09" db="EMBL/GenBank/DDBJ databases">
        <title>Host preference determinants of Valsa canker pathogens revealed by comparative genomics.</title>
        <authorList>
            <person name="Yin Z."/>
            <person name="Huang L."/>
        </authorList>
    </citation>
    <scope>NUCLEOTIDE SEQUENCE [LARGE SCALE GENOMIC DNA]</scope>
    <source>
        <strain evidence="7 8">YSFL</strain>
    </source>
</reference>
<dbReference type="OrthoDB" id="2126698at2759"/>
<protein>
    <recommendedName>
        <fullName evidence="9">MATE efflux family protein</fullName>
    </recommendedName>
</protein>
<dbReference type="EMBL" id="LJZO01000024">
    <property type="protein sequence ID" value="ROV95302.1"/>
    <property type="molecule type" value="Genomic_DNA"/>
</dbReference>
<keyword evidence="3 6" id="KW-0812">Transmembrane</keyword>
<feature type="transmembrane region" description="Helical" evidence="6">
    <location>
        <begin position="418"/>
        <end position="438"/>
    </location>
</feature>
<comment type="caution">
    <text evidence="7">The sequence shown here is derived from an EMBL/GenBank/DDBJ whole genome shotgun (WGS) entry which is preliminary data.</text>
</comment>
<keyword evidence="4 6" id="KW-1133">Transmembrane helix</keyword>
<feature type="transmembrane region" description="Helical" evidence="6">
    <location>
        <begin position="388"/>
        <end position="406"/>
    </location>
</feature>
<dbReference type="NCBIfam" id="TIGR00797">
    <property type="entry name" value="matE"/>
    <property type="match status" value="1"/>
</dbReference>
<dbReference type="InterPro" id="IPR045069">
    <property type="entry name" value="MATE_euk"/>
</dbReference>
<dbReference type="GO" id="GO:0042910">
    <property type="term" value="F:xenobiotic transmembrane transporter activity"/>
    <property type="evidence" value="ECO:0007669"/>
    <property type="project" value="InterPro"/>
</dbReference>
<keyword evidence="5 6" id="KW-0472">Membrane</keyword>
<organism evidence="7 8">
    <name type="scientific">Cytospora chrysosperma</name>
    <name type="common">Cytospora canker fungus</name>
    <name type="synonym">Sphaeria chrysosperma</name>
    <dbReference type="NCBI Taxonomy" id="252740"/>
    <lineage>
        <taxon>Eukaryota</taxon>
        <taxon>Fungi</taxon>
        <taxon>Dikarya</taxon>
        <taxon>Ascomycota</taxon>
        <taxon>Pezizomycotina</taxon>
        <taxon>Sordariomycetes</taxon>
        <taxon>Sordariomycetidae</taxon>
        <taxon>Diaporthales</taxon>
        <taxon>Cytosporaceae</taxon>
        <taxon>Cytospora</taxon>
    </lineage>
</organism>
<evidence type="ECO:0000256" key="6">
    <source>
        <dbReference type="SAM" id="Phobius"/>
    </source>
</evidence>
<proteinExistence type="inferred from homology"/>
<feature type="transmembrane region" description="Helical" evidence="6">
    <location>
        <begin position="195"/>
        <end position="214"/>
    </location>
</feature>
<dbReference type="Proteomes" id="UP000284375">
    <property type="component" value="Unassembled WGS sequence"/>
</dbReference>